<keyword evidence="3" id="KW-1185">Reference proteome</keyword>
<keyword evidence="1" id="KW-0472">Membrane</keyword>
<dbReference type="Proteomes" id="UP000094256">
    <property type="component" value="Chromosome"/>
</dbReference>
<evidence type="ECO:0000313" key="2">
    <source>
        <dbReference type="EMBL" id="AOH85713.1"/>
    </source>
</evidence>
<reference evidence="2 3" key="1">
    <citation type="submission" date="2016-01" db="EMBL/GenBank/DDBJ databases">
        <title>Complete genome and mega plasmid sequence of Sphingomonas panacis DCY99 elicits systemic resistance in rice to Xanthomonas oryzae.</title>
        <authorList>
            <person name="Kim Y.J."/>
            <person name="Yang D.C."/>
            <person name="Sing P."/>
        </authorList>
    </citation>
    <scope>NUCLEOTIDE SEQUENCE [LARGE SCALE GENOMIC DNA]</scope>
    <source>
        <strain evidence="2 3">DCY99</strain>
    </source>
</reference>
<dbReference type="STRING" id="1560345.AWL63_18975"/>
<organism evidence="2 3">
    <name type="scientific">Sphingomonas panacis</name>
    <dbReference type="NCBI Taxonomy" id="1560345"/>
    <lineage>
        <taxon>Bacteria</taxon>
        <taxon>Pseudomonadati</taxon>
        <taxon>Pseudomonadota</taxon>
        <taxon>Alphaproteobacteria</taxon>
        <taxon>Sphingomonadales</taxon>
        <taxon>Sphingomonadaceae</taxon>
        <taxon>Sphingomonas</taxon>
    </lineage>
</organism>
<name>A0A1B3ZE92_9SPHN</name>
<keyword evidence="1" id="KW-0812">Transmembrane</keyword>
<protein>
    <submittedName>
        <fullName evidence="2">Uncharacterized protein</fullName>
    </submittedName>
</protein>
<sequence length="162" mass="16103">MAPGAGGGAEGMIAALALRLLGRAAPAWLSKPISIAIDVAIVLVLLAGVYGWIYGRGEASGAAKVTAKVVLDHNAAVTDARHDERAAQTAAGAIGAAAARTNQDATAFAQSKIEDMHHAIDAIPPAPAGAAPARVDSGNLSATLDALIDGANRAADAADPQR</sequence>
<accession>A0A1B3ZE92</accession>
<proteinExistence type="predicted"/>
<evidence type="ECO:0000256" key="1">
    <source>
        <dbReference type="SAM" id="Phobius"/>
    </source>
</evidence>
<evidence type="ECO:0000313" key="3">
    <source>
        <dbReference type="Proteomes" id="UP000094256"/>
    </source>
</evidence>
<dbReference type="EMBL" id="CP014168">
    <property type="protein sequence ID" value="AOH85713.1"/>
    <property type="molecule type" value="Genomic_DNA"/>
</dbReference>
<keyword evidence="1" id="KW-1133">Transmembrane helix</keyword>
<feature type="transmembrane region" description="Helical" evidence="1">
    <location>
        <begin position="33"/>
        <end position="54"/>
    </location>
</feature>
<gene>
    <name evidence="2" type="ORF">AWL63_18975</name>
</gene>
<dbReference type="KEGG" id="span:AWL63_18975"/>
<dbReference type="AlphaFoldDB" id="A0A1B3ZE92"/>